<feature type="region of interest" description="Disordered" evidence="9">
    <location>
        <begin position="688"/>
        <end position="707"/>
    </location>
</feature>
<dbReference type="Pfam" id="PF00550">
    <property type="entry name" value="PP-binding"/>
    <property type="match status" value="2"/>
</dbReference>
<dbReference type="Gene3D" id="3.40.50.12780">
    <property type="entry name" value="N-terminal domain of ligase-like"/>
    <property type="match status" value="2"/>
</dbReference>
<dbReference type="InterPro" id="IPR010071">
    <property type="entry name" value="AA_adenyl_dom"/>
</dbReference>
<dbReference type="Gene3D" id="1.10.1200.10">
    <property type="entry name" value="ACP-like"/>
    <property type="match status" value="1"/>
</dbReference>
<dbReference type="CDD" id="cd05930">
    <property type="entry name" value="A_NRPS"/>
    <property type="match status" value="1"/>
</dbReference>
<dbReference type="InterPro" id="IPR025110">
    <property type="entry name" value="AMP-bd_C"/>
</dbReference>
<dbReference type="PROSITE" id="PS00455">
    <property type="entry name" value="AMP_BINDING"/>
    <property type="match status" value="1"/>
</dbReference>
<evidence type="ECO:0000256" key="9">
    <source>
        <dbReference type="SAM" id="MobiDB-lite"/>
    </source>
</evidence>
<dbReference type="PANTHER" id="PTHR45527">
    <property type="entry name" value="NONRIBOSOMAL PEPTIDE SYNTHETASE"/>
    <property type="match status" value="1"/>
</dbReference>
<keyword evidence="12" id="KW-1185">Reference proteome</keyword>
<dbReference type="InterPro" id="IPR036736">
    <property type="entry name" value="ACP-like_sf"/>
</dbReference>
<evidence type="ECO:0000256" key="2">
    <source>
        <dbReference type="ARBA" id="ARBA00005102"/>
    </source>
</evidence>
<proteinExistence type="inferred from homology"/>
<name>A0ABW1B1A0_9ACTN</name>
<dbReference type="InterPro" id="IPR042099">
    <property type="entry name" value="ANL_N_sf"/>
</dbReference>
<keyword evidence="6" id="KW-0597">Phosphoprotein</keyword>
<dbReference type="SUPFAM" id="SSF52777">
    <property type="entry name" value="CoA-dependent acyltransferases"/>
    <property type="match status" value="2"/>
</dbReference>
<evidence type="ECO:0000256" key="6">
    <source>
        <dbReference type="ARBA" id="ARBA00022553"/>
    </source>
</evidence>
<dbReference type="PROSITE" id="PS00012">
    <property type="entry name" value="PHOSPHOPANTETHEINE"/>
    <property type="match status" value="2"/>
</dbReference>
<evidence type="ECO:0000256" key="8">
    <source>
        <dbReference type="ARBA" id="ARBA00033440"/>
    </source>
</evidence>
<feature type="compositionally biased region" description="Basic and acidic residues" evidence="9">
    <location>
        <begin position="694"/>
        <end position="707"/>
    </location>
</feature>
<evidence type="ECO:0000256" key="7">
    <source>
        <dbReference type="ARBA" id="ARBA00022598"/>
    </source>
</evidence>
<evidence type="ECO:0000256" key="4">
    <source>
        <dbReference type="ARBA" id="ARBA00016743"/>
    </source>
</evidence>
<dbReference type="Gene3D" id="3.30.559.30">
    <property type="entry name" value="Nonribosomal peptide synthetase, condensation domain"/>
    <property type="match status" value="1"/>
</dbReference>
<feature type="domain" description="Carrier" evidence="10">
    <location>
        <begin position="1772"/>
        <end position="1847"/>
    </location>
</feature>
<dbReference type="PROSITE" id="PS50075">
    <property type="entry name" value="CARRIER"/>
    <property type="match status" value="2"/>
</dbReference>
<dbReference type="Pfam" id="PF00501">
    <property type="entry name" value="AMP-binding"/>
    <property type="match status" value="2"/>
</dbReference>
<dbReference type="Gene3D" id="3.30.300.30">
    <property type="match status" value="2"/>
</dbReference>
<dbReference type="Gene3D" id="3.40.50.1820">
    <property type="entry name" value="alpha/beta hydrolase"/>
    <property type="match status" value="1"/>
</dbReference>
<dbReference type="Pfam" id="PF13193">
    <property type="entry name" value="AMP-binding_C"/>
    <property type="match status" value="2"/>
</dbReference>
<evidence type="ECO:0000313" key="12">
    <source>
        <dbReference type="Proteomes" id="UP001596112"/>
    </source>
</evidence>
<dbReference type="InterPro" id="IPR045851">
    <property type="entry name" value="AMP-bd_C_sf"/>
</dbReference>
<keyword evidence="7" id="KW-0436">Ligase</keyword>
<comment type="cofactor">
    <cofactor evidence="1">
        <name>pantetheine 4'-phosphate</name>
        <dbReference type="ChEBI" id="CHEBI:47942"/>
    </cofactor>
</comment>
<evidence type="ECO:0000256" key="1">
    <source>
        <dbReference type="ARBA" id="ARBA00001957"/>
    </source>
</evidence>
<dbReference type="RefSeq" id="WP_272167935.1">
    <property type="nucleotide sequence ID" value="NZ_JAQOSL010000001.1"/>
</dbReference>
<dbReference type="InterPro" id="IPR001242">
    <property type="entry name" value="Condensation_dom"/>
</dbReference>
<dbReference type="InterPro" id="IPR020806">
    <property type="entry name" value="PKS_PP-bd"/>
</dbReference>
<accession>A0ABW1B1A0</accession>
<comment type="pathway">
    <text evidence="2">Siderophore biosynthesis; mycobactin biosynthesis.</text>
</comment>
<dbReference type="Proteomes" id="UP001596112">
    <property type="component" value="Unassembled WGS sequence"/>
</dbReference>
<dbReference type="InterPro" id="IPR020845">
    <property type="entry name" value="AMP-binding_CS"/>
</dbReference>
<gene>
    <name evidence="11" type="ORF">ACFQGO_03335</name>
</gene>
<feature type="domain" description="Carrier" evidence="10">
    <location>
        <begin position="706"/>
        <end position="781"/>
    </location>
</feature>
<dbReference type="InterPro" id="IPR009081">
    <property type="entry name" value="PP-bd_ACP"/>
</dbReference>
<protein>
    <recommendedName>
        <fullName evidence="4">Phenyloxazoline synthase MbtB</fullName>
    </recommendedName>
    <alternativeName>
        <fullName evidence="8">Mycobactin synthetase protein B</fullName>
    </alternativeName>
</protein>
<sequence>MLPEHKAWRDQVSEALGGHPDGGTGSAVSVPCAVGPDPVAAVTALAAFLYRCTGDPEQVIALRRAGLSELVLAVPVDTEAPVEELAKKVAELVAAGVGAGDDVVPQACVTDEPGAGPSAPGAGLALSTTDGTLTADGFLSGDELRTAATWLARLAEAAAAVPATPVGALPLLDEAERAARLAAASFAGRPGEEHGGEDAPYFHAAVAAAARRDPEALAVADSALRLTYGELDALAGRLAGHLAGAGVTAGDRVALLLPRSARHLLAQLAVLRLGATVVLLDPSQPADRLARLIADSAPAAVVTAGGTAAHHPVEVSLDDDAWQQAEPYTGEASVTDDSICHLVFTSGSTGTPKAVAQRHGALRALVRTLAEQTGIAPGARGTWLSPPGVGLLVVDCFPLLAAGAAVLIPEPDVAGHPEALRDWLLAEKVTHTLVLTAFAERLWALSWPADGALRSMRLAGERLSSWPPGELPYEVLNVYGSSEATVVATGNLTRTARGLTPAERARRLPPIGSPAPGVHAYVLDAGLGPVPYGVPGELYVSGVSLAAGYPDNPAAHAEKYLPNTVPGDPHPLLYRTGDTARQWPDGTLEIVGRADHEVKIRGFRVHPGEVESALAALPEVGLAVVTAREDVPGERRLVAYVEPAPGATPRGSELRARLADRLPQYMVPSAWVVLDELPLSRNGKVDRAALPAPGRERPDVSAEFTAPRDETERALAAAWRDVLGLDEVGVLDDFFELGGDSLAAVRLVTRVSQETGLHFALSDLAVAPHVRAAAARLAELGNAPGPDELPVLAPVGDAHTPFPLTEVQQAFWIGRGSAVDFGNVGCHGYFEWEREQLDPDRFRRAWQRLMERHDMLGAVILPDGTQQVLPGLDGDGITVLDLRGSDPDQAEAEMLRVREEMAHQVLDAHRWPLYDVRLSLMPDGRVRLHMGIDLLIMDAWSWFQVLLPDLIDFYEHPEAEPEPLEVTFRDYVVSSLPALEESERYRVAREYWLSRLPELPPAPDLPMLAEPEGEVRFERFAHLVDAERWQLLKDRAQRSGITASGVLTAAFCEVVRAWSASDRFTINFPLFDRLPVHPQIDRLLGDFSNTLMVAVEKTDGTFLERARSIQEQLWRDLEHRHFNGVDVLRQISRLQGASLRPVMPIVVTSLLGHPPRQQASALGRETYGVSQTPQVLLDVQIREIDRALHFKWDHLAAYFPAGMIKAMFGAYVALVDRLIDDEAAWDHERFTLVPEAQSRRRAEVNATDAEVPDGLLHELLARRAEADPAAPAVITSGRTLSFGELYAAANRIGHGLRAAGTRPGELIAVVMEKGWEQYPAVYGALTAGGGYLPVDPGLPPERLAHILAAAGVRTVLTQPRLAARPGWPEGVTVLALDPELSAFPADASPLESVQRPTDPAYTIFTSGSTGTPKGVVVDHRAILNMLTDVNTRFGVGPADRAFAISALHFDISVYDVFGVLAAGGAAVVPDPSEHPDPRHWADLVERTGATLWNSVPALMEMLVDRVEQLSGPDRDALRSLRNVMMGGDFIPLPLPGRLRALAPEVSVLSVGGPTETACFSILYPIDPDAIDPRWASIPYGFPMANQRYHILDDRLAPRPDWVPGRMVVSSEVGLAHGYLGDEEQTRRSFLTLPSGERAYDTGDLGRYRPDGSIEILGRQDFQVKINGYRIELGEVEAALERHPTVRAAVVTAPGGSGARRLVAFVVPAADAAVDTAALRSFAGTWLPPYMVPGDVRVLDRLPLTGNGKTDRRALARIAMEEAPENAVADVPAPDGPLERYVATVYAQVLGLERVETGDDFFHLGGDSLTGTRLAGRLTEAMGTEITLREVFGKTTPASLAAVIAARPGQGESAVLLAEALLELDAVQARTG</sequence>
<evidence type="ECO:0000256" key="5">
    <source>
        <dbReference type="ARBA" id="ARBA00022450"/>
    </source>
</evidence>
<dbReference type="SUPFAM" id="SSF47336">
    <property type="entry name" value="ACP-like"/>
    <property type="match status" value="2"/>
</dbReference>
<dbReference type="SUPFAM" id="SSF56801">
    <property type="entry name" value="Acetyl-CoA synthetase-like"/>
    <property type="match status" value="2"/>
</dbReference>
<dbReference type="SMART" id="SM00823">
    <property type="entry name" value="PKS_PP"/>
    <property type="match status" value="2"/>
</dbReference>
<dbReference type="CDD" id="cd19535">
    <property type="entry name" value="Cyc_NRPS"/>
    <property type="match status" value="1"/>
</dbReference>
<dbReference type="InterPro" id="IPR006162">
    <property type="entry name" value="Ppantetheine_attach_site"/>
</dbReference>
<dbReference type="EMBL" id="JBHSNZ010000002">
    <property type="protein sequence ID" value="MFC5806546.1"/>
    <property type="molecule type" value="Genomic_DNA"/>
</dbReference>
<dbReference type="Pfam" id="PF00668">
    <property type="entry name" value="Condensation"/>
    <property type="match status" value="1"/>
</dbReference>
<reference evidence="12" key="1">
    <citation type="journal article" date="2019" name="Int. J. Syst. Evol. Microbiol.">
        <title>The Global Catalogue of Microorganisms (GCM) 10K type strain sequencing project: providing services to taxonomists for standard genome sequencing and annotation.</title>
        <authorList>
            <consortium name="The Broad Institute Genomics Platform"/>
            <consortium name="The Broad Institute Genome Sequencing Center for Infectious Disease"/>
            <person name="Wu L."/>
            <person name="Ma J."/>
        </authorList>
    </citation>
    <scope>NUCLEOTIDE SEQUENCE [LARGE SCALE GENOMIC DNA]</scope>
    <source>
        <strain evidence="12">JCM 9918</strain>
    </source>
</reference>
<organism evidence="11 12">
    <name type="scientific">Streptomyces heilongjiangensis</name>
    <dbReference type="NCBI Taxonomy" id="945052"/>
    <lineage>
        <taxon>Bacteria</taxon>
        <taxon>Bacillati</taxon>
        <taxon>Actinomycetota</taxon>
        <taxon>Actinomycetes</taxon>
        <taxon>Kitasatosporales</taxon>
        <taxon>Streptomycetaceae</taxon>
        <taxon>Streptomyces</taxon>
    </lineage>
</organism>
<dbReference type="InterPro" id="IPR057737">
    <property type="entry name" value="Condensation_MtbB-like"/>
</dbReference>
<evidence type="ECO:0000259" key="10">
    <source>
        <dbReference type="PROSITE" id="PS50075"/>
    </source>
</evidence>
<dbReference type="InterPro" id="IPR023213">
    <property type="entry name" value="CAT-like_dom_sf"/>
</dbReference>
<comment type="caution">
    <text evidence="11">The sequence shown here is derived from an EMBL/GenBank/DDBJ whole genome shotgun (WGS) entry which is preliminary data.</text>
</comment>
<keyword evidence="5" id="KW-0596">Phosphopantetheine</keyword>
<evidence type="ECO:0000256" key="3">
    <source>
        <dbReference type="ARBA" id="ARBA00007380"/>
    </source>
</evidence>
<dbReference type="Gene3D" id="3.30.559.10">
    <property type="entry name" value="Chloramphenicol acetyltransferase-like domain"/>
    <property type="match status" value="1"/>
</dbReference>
<comment type="similarity">
    <text evidence="3">Belongs to the ATP-dependent AMP-binding enzyme family. MbtB subfamily.</text>
</comment>
<evidence type="ECO:0000313" key="11">
    <source>
        <dbReference type="EMBL" id="MFC5806546.1"/>
    </source>
</evidence>
<dbReference type="InterPro" id="IPR029058">
    <property type="entry name" value="AB_hydrolase_fold"/>
</dbReference>
<dbReference type="InterPro" id="IPR000873">
    <property type="entry name" value="AMP-dep_synth/lig_dom"/>
</dbReference>
<dbReference type="NCBIfam" id="TIGR01733">
    <property type="entry name" value="AA-adenyl-dom"/>
    <property type="match status" value="1"/>
</dbReference>
<dbReference type="PANTHER" id="PTHR45527:SF10">
    <property type="entry name" value="PYOCHELIN SYNTHASE PCHF"/>
    <property type="match status" value="1"/>
</dbReference>